<dbReference type="Gene3D" id="3.40.50.1820">
    <property type="entry name" value="alpha/beta hydrolase"/>
    <property type="match status" value="1"/>
</dbReference>
<dbReference type="SUPFAM" id="SSF53474">
    <property type="entry name" value="alpha/beta-Hydrolases"/>
    <property type="match status" value="1"/>
</dbReference>
<dbReference type="RefSeq" id="WP_377213607.1">
    <property type="nucleotide sequence ID" value="NZ_JBHTJV010000025.1"/>
</dbReference>
<name>A0ABW3FI16_9HYPH</name>
<feature type="compositionally biased region" description="Basic and acidic residues" evidence="2">
    <location>
        <begin position="337"/>
        <end position="353"/>
    </location>
</feature>
<protein>
    <submittedName>
        <fullName evidence="4">Alpha/beta hydrolase</fullName>
    </submittedName>
</protein>
<evidence type="ECO:0000313" key="4">
    <source>
        <dbReference type="EMBL" id="MFD0917755.1"/>
    </source>
</evidence>
<evidence type="ECO:0000256" key="2">
    <source>
        <dbReference type="SAM" id="MobiDB-lite"/>
    </source>
</evidence>
<dbReference type="InterPro" id="IPR029058">
    <property type="entry name" value="AB_hydrolase_fold"/>
</dbReference>
<feature type="compositionally biased region" description="Basic and acidic residues" evidence="2">
    <location>
        <begin position="296"/>
        <end position="306"/>
    </location>
</feature>
<evidence type="ECO:0000256" key="1">
    <source>
        <dbReference type="ARBA" id="ARBA00022801"/>
    </source>
</evidence>
<feature type="compositionally biased region" description="Low complexity" evidence="2">
    <location>
        <begin position="314"/>
        <end position="331"/>
    </location>
</feature>
<proteinExistence type="predicted"/>
<feature type="domain" description="BD-FAE-like" evidence="3">
    <location>
        <begin position="56"/>
        <end position="153"/>
    </location>
</feature>
<reference evidence="5" key="1">
    <citation type="journal article" date="2019" name="Int. J. Syst. Evol. Microbiol.">
        <title>The Global Catalogue of Microorganisms (GCM) 10K type strain sequencing project: providing services to taxonomists for standard genome sequencing and annotation.</title>
        <authorList>
            <consortium name="The Broad Institute Genomics Platform"/>
            <consortium name="The Broad Institute Genome Sequencing Center for Infectious Disease"/>
            <person name="Wu L."/>
            <person name="Ma J."/>
        </authorList>
    </citation>
    <scope>NUCLEOTIDE SEQUENCE [LARGE SCALE GENOMIC DNA]</scope>
    <source>
        <strain evidence="5">CCUG 60023</strain>
    </source>
</reference>
<dbReference type="GO" id="GO:0016787">
    <property type="term" value="F:hydrolase activity"/>
    <property type="evidence" value="ECO:0007669"/>
    <property type="project" value="UniProtKB-KW"/>
</dbReference>
<gene>
    <name evidence="4" type="ORF">ACFQ14_15230</name>
</gene>
<dbReference type="PANTHER" id="PTHR48081">
    <property type="entry name" value="AB HYDROLASE SUPERFAMILY PROTEIN C4A8.06C"/>
    <property type="match status" value="1"/>
</dbReference>
<comment type="caution">
    <text evidence="4">The sequence shown here is derived from an EMBL/GenBank/DDBJ whole genome shotgun (WGS) entry which is preliminary data.</text>
</comment>
<evidence type="ECO:0000313" key="5">
    <source>
        <dbReference type="Proteomes" id="UP001597101"/>
    </source>
</evidence>
<keyword evidence="1 4" id="KW-0378">Hydrolase</keyword>
<dbReference type="Proteomes" id="UP001597101">
    <property type="component" value="Unassembled WGS sequence"/>
</dbReference>
<accession>A0ABW3FI16</accession>
<dbReference type="EMBL" id="JBHTJV010000025">
    <property type="protein sequence ID" value="MFD0917755.1"/>
    <property type="molecule type" value="Genomic_DNA"/>
</dbReference>
<evidence type="ECO:0000259" key="3">
    <source>
        <dbReference type="Pfam" id="PF20434"/>
    </source>
</evidence>
<dbReference type="InterPro" id="IPR049492">
    <property type="entry name" value="BD-FAE-like_dom"/>
</dbReference>
<sequence length="353" mass="39031">MSDAIDYAKEYDNSGRVPNADELIELYQMDASFYREQRAEHCDLDKRYGQGERNRLDVFWPDEGKDVPLVMFIHGGYWQRLDRKSFSHMASGLNDHGIAVAIPSYTLCPQISVMGIINEMRRACILLHQSYGREIVTIGHSAGGHLSACMMATDWAAIHPDLPDDLVTAGMGISGLYDLAPILQTPINGALKLDEQSAHAASPHYWVPEGLHKFEAWAGEEESSEFHRQSRELAERWTMLGTPTNYVSVEGKNHFTVVDPLTRGNSAMVEKIVELVAAPAIEIELDPKKTKPKKPKAPEKKAETSKTKPRKTAATKPKTPAKTKASTASTNKGKKTAKTDESKTKAAEKTKGG</sequence>
<dbReference type="InterPro" id="IPR050300">
    <property type="entry name" value="GDXG_lipolytic_enzyme"/>
</dbReference>
<dbReference type="PANTHER" id="PTHR48081:SF33">
    <property type="entry name" value="KYNURENINE FORMAMIDASE"/>
    <property type="match status" value="1"/>
</dbReference>
<dbReference type="Pfam" id="PF20434">
    <property type="entry name" value="BD-FAE"/>
    <property type="match status" value="1"/>
</dbReference>
<organism evidence="4 5">
    <name type="scientific">Pseudahrensia aquimaris</name>
    <dbReference type="NCBI Taxonomy" id="744461"/>
    <lineage>
        <taxon>Bacteria</taxon>
        <taxon>Pseudomonadati</taxon>
        <taxon>Pseudomonadota</taxon>
        <taxon>Alphaproteobacteria</taxon>
        <taxon>Hyphomicrobiales</taxon>
        <taxon>Ahrensiaceae</taxon>
        <taxon>Pseudahrensia</taxon>
    </lineage>
</organism>
<keyword evidence="5" id="KW-1185">Reference proteome</keyword>
<feature type="region of interest" description="Disordered" evidence="2">
    <location>
        <begin position="286"/>
        <end position="353"/>
    </location>
</feature>